<comment type="caution">
    <text evidence="1">The sequence shown here is derived from an EMBL/GenBank/DDBJ whole genome shotgun (WGS) entry which is preliminary data.</text>
</comment>
<accession>A0AAN6TWY8</accession>
<sequence>MSKTRTNQISRKRPRGSGWSWEWNGWSWEWNGWSYLITLTQIACIDFAVRWHLHAYRESPEVTDCSGPIDFSFKWLTPRLQAAVLRRCSGYQIDQTMKVRSSHTLLAQNRHSNTMSLVEKSMLAPRIIPAFQVQLLATVTARPRSGRRKRNSITFMLNQHQNDPSFRQERLITRMSQWGHERAR</sequence>
<reference evidence="1" key="1">
    <citation type="journal article" date="2023" name="Mol. Phylogenet. Evol.">
        <title>Genome-scale phylogeny and comparative genomics of the fungal order Sordariales.</title>
        <authorList>
            <person name="Hensen N."/>
            <person name="Bonometti L."/>
            <person name="Westerberg I."/>
            <person name="Brannstrom I.O."/>
            <person name="Guillou S."/>
            <person name="Cros-Aarteil S."/>
            <person name="Calhoun S."/>
            <person name="Haridas S."/>
            <person name="Kuo A."/>
            <person name="Mondo S."/>
            <person name="Pangilinan J."/>
            <person name="Riley R."/>
            <person name="LaButti K."/>
            <person name="Andreopoulos B."/>
            <person name="Lipzen A."/>
            <person name="Chen C."/>
            <person name="Yan M."/>
            <person name="Daum C."/>
            <person name="Ng V."/>
            <person name="Clum A."/>
            <person name="Steindorff A."/>
            <person name="Ohm R.A."/>
            <person name="Martin F."/>
            <person name="Silar P."/>
            <person name="Natvig D.O."/>
            <person name="Lalanne C."/>
            <person name="Gautier V."/>
            <person name="Ament-Velasquez S.L."/>
            <person name="Kruys A."/>
            <person name="Hutchinson M.I."/>
            <person name="Powell A.J."/>
            <person name="Barry K."/>
            <person name="Miller A.N."/>
            <person name="Grigoriev I.V."/>
            <person name="Debuchy R."/>
            <person name="Gladieux P."/>
            <person name="Hiltunen Thoren M."/>
            <person name="Johannesson H."/>
        </authorList>
    </citation>
    <scope>NUCLEOTIDE SEQUENCE</scope>
    <source>
        <strain evidence="1">CBS 731.68</strain>
    </source>
</reference>
<dbReference type="AlphaFoldDB" id="A0AAN6TWY8"/>
<dbReference type="Proteomes" id="UP001302602">
    <property type="component" value="Unassembled WGS sequence"/>
</dbReference>
<keyword evidence="2" id="KW-1185">Reference proteome</keyword>
<dbReference type="GeneID" id="87822567"/>
<evidence type="ECO:0000313" key="2">
    <source>
        <dbReference type="Proteomes" id="UP001302602"/>
    </source>
</evidence>
<reference evidence="1" key="2">
    <citation type="submission" date="2023-05" db="EMBL/GenBank/DDBJ databases">
        <authorList>
            <consortium name="Lawrence Berkeley National Laboratory"/>
            <person name="Steindorff A."/>
            <person name="Hensen N."/>
            <person name="Bonometti L."/>
            <person name="Westerberg I."/>
            <person name="Brannstrom I.O."/>
            <person name="Guillou S."/>
            <person name="Cros-Aarteil S."/>
            <person name="Calhoun S."/>
            <person name="Haridas S."/>
            <person name="Kuo A."/>
            <person name="Mondo S."/>
            <person name="Pangilinan J."/>
            <person name="Riley R."/>
            <person name="Labutti K."/>
            <person name="Andreopoulos B."/>
            <person name="Lipzen A."/>
            <person name="Chen C."/>
            <person name="Yanf M."/>
            <person name="Daum C."/>
            <person name="Ng V."/>
            <person name="Clum A."/>
            <person name="Ohm R."/>
            <person name="Martin F."/>
            <person name="Silar P."/>
            <person name="Natvig D."/>
            <person name="Lalanne C."/>
            <person name="Gautier V."/>
            <person name="Ament-Velasquez S.L."/>
            <person name="Kruys A."/>
            <person name="Hutchinson M.I."/>
            <person name="Powell A.J."/>
            <person name="Barry K."/>
            <person name="Miller A.N."/>
            <person name="Grigoriev I.V."/>
            <person name="Debuchy R."/>
            <person name="Gladieux P."/>
            <person name="Thoren M.H."/>
            <person name="Johannesson H."/>
        </authorList>
    </citation>
    <scope>NUCLEOTIDE SEQUENCE</scope>
    <source>
        <strain evidence="1">CBS 731.68</strain>
    </source>
</reference>
<proteinExistence type="predicted"/>
<name>A0AAN6TWY8_9PEZI</name>
<gene>
    <name evidence="1" type="ORF">N657DRAFT_117274</name>
</gene>
<dbReference type="EMBL" id="MU853233">
    <property type="protein sequence ID" value="KAK4121720.1"/>
    <property type="molecule type" value="Genomic_DNA"/>
</dbReference>
<organism evidence="1 2">
    <name type="scientific">Parathielavia appendiculata</name>
    <dbReference type="NCBI Taxonomy" id="2587402"/>
    <lineage>
        <taxon>Eukaryota</taxon>
        <taxon>Fungi</taxon>
        <taxon>Dikarya</taxon>
        <taxon>Ascomycota</taxon>
        <taxon>Pezizomycotina</taxon>
        <taxon>Sordariomycetes</taxon>
        <taxon>Sordariomycetidae</taxon>
        <taxon>Sordariales</taxon>
        <taxon>Chaetomiaceae</taxon>
        <taxon>Parathielavia</taxon>
    </lineage>
</organism>
<evidence type="ECO:0000313" key="1">
    <source>
        <dbReference type="EMBL" id="KAK4121720.1"/>
    </source>
</evidence>
<dbReference type="RefSeq" id="XP_062645491.1">
    <property type="nucleotide sequence ID" value="XM_062785801.1"/>
</dbReference>
<protein>
    <submittedName>
        <fullName evidence="1">Uncharacterized protein</fullName>
    </submittedName>
</protein>